<evidence type="ECO:0000313" key="2">
    <source>
        <dbReference type="Proteomes" id="UP000789525"/>
    </source>
</evidence>
<sequence>MNDPQIGTSRGNSMQPIPSLMEVDLSPTLMSAIDDLSIDNSEDSDEGEGTQVDDDSEMDTLENGASSSRNRYERPYLTASHNNGFGNSTTTLSQPIAPVERDTVIVSQPTAAMITNFRLRNPLEQMSREEIFNFITNPVPQGQKVLCKITRSKDGFGKLYPQYELYIEETSENGEETTSFLLSAKKRKKSKSSHYVITTDKPGAPVTVKNTVGKVRSNFLGTAFVIYSNGKNPFKREPELTDHPIREELGAVVYDPNILGFKGPRKMTVLLIGMTRAGQRPEFRPTKESQTLIGKFRNGDHRDILVLHNKSPQWNEEIAVITGGTGGIGYEIARKFARNGIRCVILGRKKEKIEECQANLMNKEGMKEYPEHVGFVCDVRNSEEIERICESISKLGNIGYLVNAAGTEVADAAMYLARAQFVTGQVSGVRGSV</sequence>
<evidence type="ECO:0000313" key="1">
    <source>
        <dbReference type="EMBL" id="CAG8512038.1"/>
    </source>
</evidence>
<name>A0ACA9L9F3_9GLOM</name>
<reference evidence="1" key="1">
    <citation type="submission" date="2021-06" db="EMBL/GenBank/DDBJ databases">
        <authorList>
            <person name="Kallberg Y."/>
            <person name="Tangrot J."/>
            <person name="Rosling A."/>
        </authorList>
    </citation>
    <scope>NUCLEOTIDE SEQUENCE</scope>
    <source>
        <strain evidence="1">CL356</strain>
    </source>
</reference>
<organism evidence="1 2">
    <name type="scientific">Acaulospora colombiana</name>
    <dbReference type="NCBI Taxonomy" id="27376"/>
    <lineage>
        <taxon>Eukaryota</taxon>
        <taxon>Fungi</taxon>
        <taxon>Fungi incertae sedis</taxon>
        <taxon>Mucoromycota</taxon>
        <taxon>Glomeromycotina</taxon>
        <taxon>Glomeromycetes</taxon>
        <taxon>Diversisporales</taxon>
        <taxon>Acaulosporaceae</taxon>
        <taxon>Acaulospora</taxon>
    </lineage>
</organism>
<proteinExistence type="predicted"/>
<keyword evidence="2" id="KW-1185">Reference proteome</keyword>
<protein>
    <submittedName>
        <fullName evidence="1">10412_t:CDS:1</fullName>
    </submittedName>
</protein>
<dbReference type="EMBL" id="CAJVPT010004752">
    <property type="protein sequence ID" value="CAG8512038.1"/>
    <property type="molecule type" value="Genomic_DNA"/>
</dbReference>
<feature type="non-terminal residue" evidence="1">
    <location>
        <position position="433"/>
    </location>
</feature>
<dbReference type="Proteomes" id="UP000789525">
    <property type="component" value="Unassembled WGS sequence"/>
</dbReference>
<comment type="caution">
    <text evidence="1">The sequence shown here is derived from an EMBL/GenBank/DDBJ whole genome shotgun (WGS) entry which is preliminary data.</text>
</comment>
<gene>
    <name evidence="1" type="ORF">ACOLOM_LOCUS3264</name>
</gene>
<accession>A0ACA9L9F3</accession>